<reference evidence="8 9" key="1">
    <citation type="journal article" date="2013" name="PLoS Genet.">
        <title>Expanding the Marine Virosphere Using Metagenomics.</title>
        <authorList>
            <person name="Mizuno C.M."/>
            <person name="Rodriguez-Valera F."/>
            <person name="Kimes N.E."/>
            <person name="Ghai R."/>
        </authorList>
    </citation>
    <scope>NUCLEOTIDE SEQUENCE [LARGE SCALE GENOMIC DNA]</scope>
    <source>
        <strain evidence="8">UvMED-CGR-U-MedDCM-OCT-S46-C10</strain>
    </source>
</reference>
<protein>
    <recommendedName>
        <fullName evidence="2">ribonucleoside-diphosphate reductase</fullName>
        <ecNumber evidence="2">1.17.4.1</ecNumber>
    </recommendedName>
</protein>
<evidence type="ECO:0000313" key="8">
    <source>
        <dbReference type="EMBL" id="BAQ94321.1"/>
    </source>
</evidence>
<dbReference type="KEGG" id="vg:55412439"/>
<feature type="active site" evidence="6">
    <location>
        <position position="105"/>
    </location>
</feature>
<dbReference type="PIRSF" id="PIRSF000355">
    <property type="entry name" value="NrdB"/>
    <property type="match status" value="1"/>
</dbReference>
<feature type="binding site" evidence="7">
    <location>
        <position position="195"/>
    </location>
    <ligand>
        <name>Fe cation</name>
        <dbReference type="ChEBI" id="CHEBI:24875"/>
        <label>2</label>
    </ligand>
</feature>
<evidence type="ECO:0000256" key="4">
    <source>
        <dbReference type="ARBA" id="ARBA00023002"/>
    </source>
</evidence>
<dbReference type="NCBIfam" id="NF007186">
    <property type="entry name" value="PRK09614.1-5"/>
    <property type="match status" value="1"/>
</dbReference>
<accession>A0A6S4P7V1</accession>
<organism evidence="8 9">
    <name type="scientific">uncultured phage MedDCM-OCT-S46-C10</name>
    <dbReference type="NCBI Taxonomy" id="2741074"/>
    <lineage>
        <taxon>Viruses</taxon>
        <taxon>Duplodnaviria</taxon>
        <taxon>Heunggongvirae</taxon>
        <taxon>Uroviricota</taxon>
        <taxon>Caudoviricetes</taxon>
        <taxon>Autographivirales</taxon>
        <taxon>Foussvirus</taxon>
        <taxon>Foussvirus S46C10</taxon>
    </lineage>
</organism>
<dbReference type="InterPro" id="IPR012348">
    <property type="entry name" value="RNR-like"/>
</dbReference>
<dbReference type="GO" id="GO:0046872">
    <property type="term" value="F:metal ion binding"/>
    <property type="evidence" value="ECO:0007669"/>
    <property type="project" value="UniProtKB-KW"/>
</dbReference>
<dbReference type="PANTHER" id="PTHR23409">
    <property type="entry name" value="RIBONUCLEOSIDE-DIPHOSPHATE REDUCTASE SMALL CHAIN"/>
    <property type="match status" value="1"/>
</dbReference>
<dbReference type="RefSeq" id="YP_009777863.1">
    <property type="nucleotide sequence ID" value="NC_047705.1"/>
</dbReference>
<dbReference type="EC" id="1.17.4.1" evidence="2"/>
<dbReference type="InterPro" id="IPR033909">
    <property type="entry name" value="RNR_small"/>
</dbReference>
<dbReference type="PANTHER" id="PTHR23409:SF18">
    <property type="entry name" value="RIBONUCLEOSIDE-DIPHOSPHATE REDUCTASE SUBUNIT M2"/>
    <property type="match status" value="1"/>
</dbReference>
<evidence type="ECO:0000256" key="2">
    <source>
        <dbReference type="ARBA" id="ARBA00012274"/>
    </source>
</evidence>
<keyword evidence="4" id="KW-0560">Oxidoreductase</keyword>
<dbReference type="Pfam" id="PF00268">
    <property type="entry name" value="Ribonuc_red_sm"/>
    <property type="match status" value="1"/>
</dbReference>
<dbReference type="CDD" id="cd01049">
    <property type="entry name" value="RNRR2"/>
    <property type="match status" value="1"/>
</dbReference>
<dbReference type="Proteomes" id="UP000504935">
    <property type="component" value="Segment"/>
</dbReference>
<feature type="binding site" evidence="7">
    <location>
        <position position="67"/>
    </location>
    <ligand>
        <name>Fe cation</name>
        <dbReference type="ChEBI" id="CHEBI:24875"/>
        <label>1</label>
    </ligand>
</feature>
<feature type="binding site" evidence="7">
    <location>
        <position position="98"/>
    </location>
    <ligand>
        <name>Fe cation</name>
        <dbReference type="ChEBI" id="CHEBI:24875"/>
        <label>2</label>
    </ligand>
</feature>
<keyword evidence="3 7" id="KW-0479">Metal-binding</keyword>
<dbReference type="GO" id="GO:0009263">
    <property type="term" value="P:deoxyribonucleotide biosynthetic process"/>
    <property type="evidence" value="ECO:0007669"/>
    <property type="project" value="InterPro"/>
</dbReference>
<feature type="binding site" evidence="7">
    <location>
        <position position="158"/>
    </location>
    <ligand>
        <name>Fe cation</name>
        <dbReference type="ChEBI" id="CHEBI:24875"/>
        <label>2</label>
    </ligand>
</feature>
<evidence type="ECO:0000256" key="3">
    <source>
        <dbReference type="ARBA" id="ARBA00022723"/>
    </source>
</evidence>
<dbReference type="GeneID" id="55412439"/>
<dbReference type="SUPFAM" id="SSF47240">
    <property type="entry name" value="Ferritin-like"/>
    <property type="match status" value="1"/>
</dbReference>
<comment type="similarity">
    <text evidence="1">Belongs to the ribonucleoside diphosphate reductase small chain family.</text>
</comment>
<evidence type="ECO:0000313" key="9">
    <source>
        <dbReference type="Proteomes" id="UP000504935"/>
    </source>
</evidence>
<dbReference type="InterPro" id="IPR009078">
    <property type="entry name" value="Ferritin-like_SF"/>
</dbReference>
<keyword evidence="9" id="KW-1185">Reference proteome</keyword>
<dbReference type="Gene3D" id="1.10.620.20">
    <property type="entry name" value="Ribonucleotide Reductase, subunit A"/>
    <property type="match status" value="1"/>
</dbReference>
<dbReference type="EMBL" id="AP013545">
    <property type="protein sequence ID" value="BAQ94321.1"/>
    <property type="molecule type" value="Genomic_DNA"/>
</dbReference>
<dbReference type="GO" id="GO:0004748">
    <property type="term" value="F:ribonucleoside-diphosphate reductase activity, thioredoxin disulfide as acceptor"/>
    <property type="evidence" value="ECO:0007669"/>
    <property type="project" value="UniProtKB-EC"/>
</dbReference>
<name>A0A6S4P7V1_9CAUD</name>
<evidence type="ECO:0000256" key="5">
    <source>
        <dbReference type="ARBA" id="ARBA00023004"/>
    </source>
</evidence>
<evidence type="ECO:0000256" key="7">
    <source>
        <dbReference type="PIRSR" id="PIRSR000355-2"/>
    </source>
</evidence>
<feature type="binding site" evidence="7">
    <location>
        <position position="101"/>
    </location>
    <ligand>
        <name>Fe cation</name>
        <dbReference type="ChEBI" id="CHEBI:24875"/>
        <label>1</label>
    </ligand>
</feature>
<dbReference type="UniPathway" id="UPA00326"/>
<dbReference type="InterPro" id="IPR000358">
    <property type="entry name" value="RNR_small_fam"/>
</dbReference>
<evidence type="ECO:0000256" key="6">
    <source>
        <dbReference type="PIRSR" id="PIRSR000355-1"/>
    </source>
</evidence>
<proteinExistence type="inferred from homology"/>
<keyword evidence="5 7" id="KW-0408">Iron</keyword>
<sequence length="316" mass="36937">MSLFKGRTHYKPFEYPWAFEAYDTQQKMHWLPSEVPLSEDVRDWNDRLSSKEKNLITQILKFFTQGDVDIAQAYLDKYIPKFKAPEIRMMLSAIATSEANHVHSYSLLNDTIGLPDSEYQAFQEYKAMADKHKYLFKDKGEGIEGMARELAVFSAFGEGLQLFASFIMLLNFQRYGKMKGMCQIVTWSIRDESHHVENMIKVFHTLIDENKNIWNDNFKGTLYQTCRDMVELEDKFIDLAFNLGEVQGLKAEDVKLYIRHIADRRLLQLGLKPNYNQKTNPLPWLDWVLNGVEHTNFFENRATEYAKGNLTGDLWA</sequence>
<evidence type="ECO:0000256" key="1">
    <source>
        <dbReference type="ARBA" id="ARBA00009303"/>
    </source>
</evidence>
<comment type="cofactor">
    <cofactor evidence="7">
        <name>Fe cation</name>
        <dbReference type="ChEBI" id="CHEBI:24875"/>
    </cofactor>
    <text evidence="7">Binds 2 iron ions per subunit.</text>
</comment>
<feature type="binding site" evidence="7">
    <location>
        <position position="192"/>
    </location>
    <ligand>
        <name>Fe cation</name>
        <dbReference type="ChEBI" id="CHEBI:24875"/>
        <label>2</label>
    </ligand>
</feature>